<feature type="compositionally biased region" description="Acidic residues" evidence="1">
    <location>
        <begin position="147"/>
        <end position="168"/>
    </location>
</feature>
<dbReference type="EMBL" id="BMIF01000003">
    <property type="protein sequence ID" value="GGA61722.1"/>
    <property type="molecule type" value="Genomic_DNA"/>
</dbReference>
<sequence>MADFAAVLRKTIATLAENTPEARDRIYQKARSTIEAKLKAVSPPPPQHVVDRQMKVLEDAIAEVEAEYAPPAPAEDRLDGLDEVLRDLEALSRVPSNASWSTTENPATAPAPLVAANAPAPKAPEPVATQPKAEPVAAAKPTSPEPVVDEPSDEVTDEPELDTEDAHDDNFDDLVHRVDEPVQAQPARKAEVEAPKAKKPADDEIHLDVKRPPAPAKKANAAADPVLDALHERPALRELRERKAKRSLKKPLLAAAAVLLICAVAAGGWFYRDQVMELAGGSGSDEVAADSSTPAETVAAAADQNATAQSASQSAQQRKLTQRLLPDGSEVDEGPASENPTLGEGTSIAASSERVAAAGPQETNSEPAGNNQPAVAVGQKAIFYEERTIQEQASASDGNVVWSIQQESPGADLPPEPVIYAEATIPSKRMRLKMSIRRNVDQSLPASYIAELIFLTPEDFPGGAVGSVASVSLKRTEQDAGNRLLGVPAKIADGFFLVALSDNKADVEANNLLLGRMEWIDIPIVYTSGRRALITLEKGVPGSAVFNDAVNAWKQAMSG</sequence>
<evidence type="ECO:0000256" key="1">
    <source>
        <dbReference type="SAM" id="MobiDB-lite"/>
    </source>
</evidence>
<comment type="caution">
    <text evidence="3">The sequence shown here is derived from an EMBL/GenBank/DDBJ whole genome shotgun (WGS) entry which is preliminary data.</text>
</comment>
<keyword evidence="4" id="KW-1185">Reference proteome</keyword>
<dbReference type="Proteomes" id="UP000636264">
    <property type="component" value="Unassembled WGS sequence"/>
</dbReference>
<evidence type="ECO:0000313" key="4">
    <source>
        <dbReference type="Proteomes" id="UP000636264"/>
    </source>
</evidence>
<feature type="compositionally biased region" description="Polar residues" evidence="1">
    <location>
        <begin position="361"/>
        <end position="373"/>
    </location>
</feature>
<organism evidence="3 4">
    <name type="scientific">Nitratireductor aestuarii</name>
    <dbReference type="NCBI Taxonomy" id="1735103"/>
    <lineage>
        <taxon>Bacteria</taxon>
        <taxon>Pseudomonadati</taxon>
        <taxon>Pseudomonadota</taxon>
        <taxon>Alphaproteobacteria</taxon>
        <taxon>Hyphomicrobiales</taxon>
        <taxon>Phyllobacteriaceae</taxon>
        <taxon>Nitratireductor</taxon>
    </lineage>
</organism>
<protein>
    <submittedName>
        <fullName evidence="3">Uncharacterized protein</fullName>
    </submittedName>
</protein>
<keyword evidence="2" id="KW-0812">Transmembrane</keyword>
<accession>A0A916RMA9</accession>
<feature type="region of interest" description="Disordered" evidence="1">
    <location>
        <begin position="182"/>
        <end position="226"/>
    </location>
</feature>
<reference evidence="3" key="1">
    <citation type="journal article" date="2014" name="Int. J. Syst. Evol. Microbiol.">
        <title>Complete genome sequence of Corynebacterium casei LMG S-19264T (=DSM 44701T), isolated from a smear-ripened cheese.</title>
        <authorList>
            <consortium name="US DOE Joint Genome Institute (JGI-PGF)"/>
            <person name="Walter F."/>
            <person name="Albersmeier A."/>
            <person name="Kalinowski J."/>
            <person name="Ruckert C."/>
        </authorList>
    </citation>
    <scope>NUCLEOTIDE SEQUENCE</scope>
    <source>
        <strain evidence="3">CGMCC 1.15320</strain>
    </source>
</reference>
<feature type="compositionally biased region" description="Basic and acidic residues" evidence="1">
    <location>
        <begin position="188"/>
        <end position="211"/>
    </location>
</feature>
<reference evidence="3" key="2">
    <citation type="submission" date="2020-09" db="EMBL/GenBank/DDBJ databases">
        <authorList>
            <person name="Sun Q."/>
            <person name="Zhou Y."/>
        </authorList>
    </citation>
    <scope>NUCLEOTIDE SEQUENCE</scope>
    <source>
        <strain evidence="3">CGMCC 1.15320</strain>
    </source>
</reference>
<feature type="compositionally biased region" description="Low complexity" evidence="1">
    <location>
        <begin position="116"/>
        <end position="128"/>
    </location>
</feature>
<evidence type="ECO:0000313" key="3">
    <source>
        <dbReference type="EMBL" id="GGA61722.1"/>
    </source>
</evidence>
<feature type="region of interest" description="Disordered" evidence="1">
    <location>
        <begin position="351"/>
        <end position="374"/>
    </location>
</feature>
<dbReference type="RefSeq" id="WP_188720278.1">
    <property type="nucleotide sequence ID" value="NZ_BMIF01000003.1"/>
</dbReference>
<name>A0A916RMA9_9HYPH</name>
<feature type="transmembrane region" description="Helical" evidence="2">
    <location>
        <begin position="252"/>
        <end position="271"/>
    </location>
</feature>
<evidence type="ECO:0000256" key="2">
    <source>
        <dbReference type="SAM" id="Phobius"/>
    </source>
</evidence>
<proteinExistence type="predicted"/>
<feature type="region of interest" description="Disordered" evidence="1">
    <location>
        <begin position="116"/>
        <end position="168"/>
    </location>
</feature>
<keyword evidence="2" id="KW-1133">Transmembrane helix</keyword>
<gene>
    <name evidence="3" type="ORF">GCM10011385_14290</name>
</gene>
<dbReference type="AlphaFoldDB" id="A0A916RMA9"/>
<keyword evidence="2" id="KW-0472">Membrane</keyword>